<name>A0ABQ5F685_9ASTR</name>
<gene>
    <name evidence="2" type="ORF">Tco_1002343</name>
</gene>
<evidence type="ECO:0000313" key="3">
    <source>
        <dbReference type="Proteomes" id="UP001151760"/>
    </source>
</evidence>
<feature type="region of interest" description="Disordered" evidence="1">
    <location>
        <begin position="339"/>
        <end position="379"/>
    </location>
</feature>
<evidence type="ECO:0000256" key="1">
    <source>
        <dbReference type="SAM" id="MobiDB-lite"/>
    </source>
</evidence>
<reference evidence="2" key="2">
    <citation type="submission" date="2022-01" db="EMBL/GenBank/DDBJ databases">
        <authorList>
            <person name="Yamashiro T."/>
            <person name="Shiraishi A."/>
            <person name="Satake H."/>
            <person name="Nakayama K."/>
        </authorList>
    </citation>
    <scope>NUCLEOTIDE SEQUENCE</scope>
</reference>
<dbReference type="Proteomes" id="UP001151760">
    <property type="component" value="Unassembled WGS sequence"/>
</dbReference>
<protein>
    <submittedName>
        <fullName evidence="2">Uncharacterized protein</fullName>
    </submittedName>
</protein>
<evidence type="ECO:0000313" key="2">
    <source>
        <dbReference type="EMBL" id="GJT58810.1"/>
    </source>
</evidence>
<proteinExistence type="predicted"/>
<keyword evidence="3" id="KW-1185">Reference proteome</keyword>
<reference evidence="2" key="1">
    <citation type="journal article" date="2022" name="Int. J. Mol. Sci.">
        <title>Draft Genome of Tanacetum Coccineum: Genomic Comparison of Closely Related Tanacetum-Family Plants.</title>
        <authorList>
            <person name="Yamashiro T."/>
            <person name="Shiraishi A."/>
            <person name="Nakayama K."/>
            <person name="Satake H."/>
        </authorList>
    </citation>
    <scope>NUCLEOTIDE SEQUENCE</scope>
</reference>
<organism evidence="2 3">
    <name type="scientific">Tanacetum coccineum</name>
    <dbReference type="NCBI Taxonomy" id="301880"/>
    <lineage>
        <taxon>Eukaryota</taxon>
        <taxon>Viridiplantae</taxon>
        <taxon>Streptophyta</taxon>
        <taxon>Embryophyta</taxon>
        <taxon>Tracheophyta</taxon>
        <taxon>Spermatophyta</taxon>
        <taxon>Magnoliopsida</taxon>
        <taxon>eudicotyledons</taxon>
        <taxon>Gunneridae</taxon>
        <taxon>Pentapetalae</taxon>
        <taxon>asterids</taxon>
        <taxon>campanulids</taxon>
        <taxon>Asterales</taxon>
        <taxon>Asteraceae</taxon>
        <taxon>Asteroideae</taxon>
        <taxon>Anthemideae</taxon>
        <taxon>Anthemidinae</taxon>
        <taxon>Tanacetum</taxon>
    </lineage>
</organism>
<dbReference type="EMBL" id="BQNB010017051">
    <property type="protein sequence ID" value="GJT58810.1"/>
    <property type="molecule type" value="Genomic_DNA"/>
</dbReference>
<comment type="caution">
    <text evidence="2">The sequence shown here is derived from an EMBL/GenBank/DDBJ whole genome shotgun (WGS) entry which is preliminary data.</text>
</comment>
<feature type="region of interest" description="Disordered" evidence="1">
    <location>
        <begin position="222"/>
        <end position="245"/>
    </location>
</feature>
<sequence length="379" mass="43134">MYHRTQGFNERDKEIYISLERRLFHEGRVIDSSYLGDQPNLRPNFKAIGFDCLLDINERICQVFVLQFYKSVRLIRSLNGTLSTAFIIRNVEITLRLEEFARILCVPCRGVCVFTPEWAISSLPNGVDSNQDLYPPPYEDPLLIRDALFYQRPPVKMPMVSVTKSADMTLPYGMLLTRLFEHVRVTHPHAFSDDLYLKDHVMIPLFEKRVFRIMLNGKRPCLLTPTPSESSESPSSSSHQEEESDLVNNYTLDPTSYIDQLPPIEGGESLKFKQTKGMFKCLGHFLSNLGKNKNRFHLQQSQFHRYNRTGLAGSTKSICSFLGDRTNVSPLAPRDLVFSTPPSSSLEPHPYLTTLDDLPPRNSNPPPPSLSQGHSQGLS</sequence>
<feature type="compositionally biased region" description="Low complexity" evidence="1">
    <location>
        <begin position="228"/>
        <end position="238"/>
    </location>
</feature>
<accession>A0ABQ5F685</accession>